<evidence type="ECO:0000259" key="18">
    <source>
        <dbReference type="PROSITE" id="PS51194"/>
    </source>
</evidence>
<dbReference type="STRING" id="37546.A0A1B0G6S7"/>
<evidence type="ECO:0000256" key="15">
    <source>
        <dbReference type="ARBA" id="ARBA00023254"/>
    </source>
</evidence>
<dbReference type="GO" id="GO:0003723">
    <property type="term" value="F:RNA binding"/>
    <property type="evidence" value="ECO:0007669"/>
    <property type="project" value="TreeGrafter"/>
</dbReference>
<comment type="catalytic activity">
    <reaction evidence="16">
        <text>ATP + H2O = ADP + phosphate + H(+)</text>
        <dbReference type="Rhea" id="RHEA:13065"/>
        <dbReference type="ChEBI" id="CHEBI:15377"/>
        <dbReference type="ChEBI" id="CHEBI:15378"/>
        <dbReference type="ChEBI" id="CHEBI:30616"/>
        <dbReference type="ChEBI" id="CHEBI:43474"/>
        <dbReference type="ChEBI" id="CHEBI:456216"/>
        <dbReference type="EC" id="3.6.4.13"/>
    </reaction>
</comment>
<dbReference type="PhylomeDB" id="A0A1B0G6S7"/>
<dbReference type="Pfam" id="PF00271">
    <property type="entry name" value="Helicase_C"/>
    <property type="match status" value="1"/>
</dbReference>
<dbReference type="PANTHER" id="PTHR18934:SF113">
    <property type="entry name" value="ATP-DEPENDENT RNA HELICASE TDRD9"/>
    <property type="match status" value="1"/>
</dbReference>
<accession>A0A1B0G6S7</accession>
<dbReference type="PANTHER" id="PTHR18934">
    <property type="entry name" value="ATP-DEPENDENT RNA HELICASE"/>
    <property type="match status" value="1"/>
</dbReference>
<dbReference type="InterPro" id="IPR002999">
    <property type="entry name" value="Tudor"/>
</dbReference>
<dbReference type="SMART" id="SM00487">
    <property type="entry name" value="DEXDc"/>
    <property type="match status" value="1"/>
</dbReference>
<dbReference type="InterPro" id="IPR014001">
    <property type="entry name" value="Helicase_ATP-bd"/>
</dbReference>
<proteinExistence type="inferred from homology"/>
<dbReference type="Gene3D" id="2.40.50.90">
    <property type="match status" value="1"/>
</dbReference>
<protein>
    <recommendedName>
        <fullName evidence="4">Probable ATP-dependent RNA helicase spindle-E</fullName>
        <ecNumber evidence="3">3.6.4.13</ecNumber>
    </recommendedName>
</protein>
<dbReference type="GO" id="GO:0003724">
    <property type="term" value="F:RNA helicase activity"/>
    <property type="evidence" value="ECO:0007669"/>
    <property type="project" value="UniProtKB-EC"/>
</dbReference>
<dbReference type="SMART" id="SM00490">
    <property type="entry name" value="HELICc"/>
    <property type="match status" value="1"/>
</dbReference>
<evidence type="ECO:0000256" key="8">
    <source>
        <dbReference type="ARBA" id="ARBA00022782"/>
    </source>
</evidence>
<sequence>MQVVYPHFDDAFTGVNSALLVPMDEINDFFDFSKDFVRRTVPRGCVSGSLLASAGQTHDRRADIRRNYEGSEYAQAFIEQERIRLDQVNLHSDSNKMPQRPPRSLAGASSCMNDVESLMSDSEFKTDGEYYHQSRRADDGLYDRYHFDLRRDETLPIHDSKEQIIASIRENPVIVLEGDTGCGKTTQVPQYILDDAYRRRQYCKIVCTQPRRIAAISIAGRVCSERKWPQGSVVGYQVGLHANVTEDTRLLYCTTGVLLQKLIREKSMTHFTHIILDEVHERDQEMDFLLFVVRRLLTTNSKQVKIILMSATINSMEFSNYFKFHGRPAPIIRGDSRRLFEVREFYLCDLDKINPTKFRPDYADPGISQEMYTIALKLIVVIDNIEKQEVKLSLSTDNSVPVKTSILIFLPGINEIDLMYKKLEQLNETARDTSKLNPIRLHSLISPNEQLQIFKPAPAGYRRIILSTNIAESSVTVPGVKYVIDFCLAKSLFTDPTSNFTSLQLHWASHANCRQRAGRAGRVMKGRVYRLVHRSYYETYMERFSTPEMLRCPLENVILKAKLLDMGPPPDILSLTMAPPDLSAIHNTILRLKEIGALYKNVNGCYSVQDGDLTYMGRIMASLPLDIRLTRLIILGYIYSVLDDAIVMAAGLSVRSVCKLQSTSQQNDLEAYVQKLVWADSSGSDLFAILRAYRIWTSMREHNSLRNDKDENDWAQRFFINLRSIKEMHLLVQEIRTRLISFNIKEQTSYQRVHWMEREKPIVLKIIIAGAFYPNYFTRSNLNDTDRERGVYHTLCGNDPCSTVYFTNFSTQQIGQLYTRSIKALFKGVLPKDIEVRFQPGSERVFVTFTKDPEFDCEDVTKRLLVPGRVKPDVYKAIRMRMSSTRLCINAMEPRLAVKYATERGYGAMVDGVWKPNDTSLQNVDSIVLPSVFEKKLRGLIAHIEHCSKFFFLPLGEFEYVREMHDTINRPEEIENGRFRSPAEISKGMILVAPLNEKYRRAKVIKFSNARNNLQFQVRFIDNGCKLCVNFEDLRKIPEKYKFMPPRVFECRLAMIQPSTVKSPNGKWAEESKEILQQFANAGRVEIEVFSVVYGVANVIIKMQNGTLNDLLVQKYFARKTEENYLSKTDHDLRLRRQALVDRFLTQDNRRENREYVLSMQSNAEEDIEPPPRELCSKIIKLRGPYSPLETKIYSAIAAGTWKCVEIEKESVNSVLLDTDPQDVHEHLVVAAAVTENQSGNTIVARGTTLMPNIHGFGALVTMMFCPTMQIKRNKNLTKYVTILAGLGYDQNTLQPMYGQHDLVLNLDVELDKDDFKLVNQLRYSMDVILYTDPGPDERPNVTPSTICDLQAKLKQIIIKLFTKNRKYIETHNSDNDNVWERFEREEILETKDVFGERSIFPMLPSLRLYSEDYGRIKTLLTHCEELHNLRHFDGAMQTITCLLCNQPLENVVQVRMHLLSQLHRDREQQIEFKPPRK</sequence>
<dbReference type="GO" id="GO:0031047">
    <property type="term" value="P:regulatory ncRNA-mediated gene silencing"/>
    <property type="evidence" value="ECO:0007669"/>
    <property type="project" value="UniProtKB-KW"/>
</dbReference>
<evidence type="ECO:0000313" key="20">
    <source>
        <dbReference type="Proteomes" id="UP000092444"/>
    </source>
</evidence>
<dbReference type="SUPFAM" id="SSF63748">
    <property type="entry name" value="Tudor/PWWP/MBT"/>
    <property type="match status" value="1"/>
</dbReference>
<keyword evidence="7" id="KW-0547">Nucleotide-binding</keyword>
<dbReference type="Gene3D" id="1.20.120.1080">
    <property type="match status" value="1"/>
</dbReference>
<evidence type="ECO:0000256" key="1">
    <source>
        <dbReference type="ARBA" id="ARBA00004496"/>
    </source>
</evidence>
<evidence type="ECO:0000256" key="4">
    <source>
        <dbReference type="ARBA" id="ARBA00013352"/>
    </source>
</evidence>
<dbReference type="PROSITE" id="PS51194">
    <property type="entry name" value="HELICASE_CTER"/>
    <property type="match status" value="1"/>
</dbReference>
<dbReference type="Gene3D" id="3.40.50.300">
    <property type="entry name" value="P-loop containing nucleotide triphosphate hydrolases"/>
    <property type="match status" value="2"/>
</dbReference>
<keyword evidence="15" id="KW-0469">Meiosis</keyword>
<keyword evidence="12" id="KW-0744">Spermatogenesis</keyword>
<keyword evidence="10" id="KW-0347">Helicase</keyword>
<organism evidence="19 20">
    <name type="scientific">Glossina morsitans morsitans</name>
    <name type="common">Savannah tsetse fly</name>
    <dbReference type="NCBI Taxonomy" id="37546"/>
    <lineage>
        <taxon>Eukaryota</taxon>
        <taxon>Metazoa</taxon>
        <taxon>Ecdysozoa</taxon>
        <taxon>Arthropoda</taxon>
        <taxon>Hexapoda</taxon>
        <taxon>Insecta</taxon>
        <taxon>Pterygota</taxon>
        <taxon>Neoptera</taxon>
        <taxon>Endopterygota</taxon>
        <taxon>Diptera</taxon>
        <taxon>Brachycera</taxon>
        <taxon>Muscomorpha</taxon>
        <taxon>Hippoboscoidea</taxon>
        <taxon>Glossinidae</taxon>
        <taxon>Glossina</taxon>
    </lineage>
</organism>
<dbReference type="GO" id="GO:0005524">
    <property type="term" value="F:ATP binding"/>
    <property type="evidence" value="ECO:0007669"/>
    <property type="project" value="UniProtKB-KW"/>
</dbReference>
<evidence type="ECO:0000256" key="6">
    <source>
        <dbReference type="ARBA" id="ARBA00022490"/>
    </source>
</evidence>
<dbReference type="InterPro" id="IPR035437">
    <property type="entry name" value="SNase_OB-fold_sf"/>
</dbReference>
<evidence type="ECO:0000313" key="19">
    <source>
        <dbReference type="EnsemblMetazoa" id="GMOY009020-PA"/>
    </source>
</evidence>
<evidence type="ECO:0000256" key="16">
    <source>
        <dbReference type="ARBA" id="ARBA00047984"/>
    </source>
</evidence>
<reference evidence="19" key="1">
    <citation type="submission" date="2020-05" db="UniProtKB">
        <authorList>
            <consortium name="EnsemblMetazoa"/>
        </authorList>
    </citation>
    <scope>IDENTIFICATION</scope>
    <source>
        <strain evidence="19">Yale</strain>
    </source>
</reference>
<evidence type="ECO:0000256" key="3">
    <source>
        <dbReference type="ARBA" id="ARBA00012552"/>
    </source>
</evidence>
<dbReference type="InterPro" id="IPR001650">
    <property type="entry name" value="Helicase_C-like"/>
</dbReference>
<dbReference type="Pfam" id="PF00567">
    <property type="entry name" value="TUDOR"/>
    <property type="match status" value="1"/>
</dbReference>
<dbReference type="InterPro" id="IPR027417">
    <property type="entry name" value="P-loop_NTPase"/>
</dbReference>
<evidence type="ECO:0000256" key="12">
    <source>
        <dbReference type="ARBA" id="ARBA00022871"/>
    </source>
</evidence>
<comment type="similarity">
    <text evidence="2">Belongs to the DEAD box helicase family. DEAH subfamily.</text>
</comment>
<dbReference type="Pfam" id="PF00270">
    <property type="entry name" value="DEAD"/>
    <property type="match status" value="1"/>
</dbReference>
<dbReference type="GO" id="GO:0051321">
    <property type="term" value="P:meiotic cell cycle"/>
    <property type="evidence" value="ECO:0007669"/>
    <property type="project" value="UniProtKB-KW"/>
</dbReference>
<dbReference type="GO" id="GO:0007283">
    <property type="term" value="P:spermatogenesis"/>
    <property type="evidence" value="ECO:0007669"/>
    <property type="project" value="UniProtKB-KW"/>
</dbReference>
<dbReference type="Gene3D" id="2.30.30.140">
    <property type="match status" value="1"/>
</dbReference>
<dbReference type="GO" id="GO:0016787">
    <property type="term" value="F:hydrolase activity"/>
    <property type="evidence" value="ECO:0007669"/>
    <property type="project" value="UniProtKB-KW"/>
</dbReference>
<dbReference type="CDD" id="cd18791">
    <property type="entry name" value="SF2_C_RHA"/>
    <property type="match status" value="1"/>
</dbReference>
<dbReference type="SMART" id="SM00847">
    <property type="entry name" value="HA2"/>
    <property type="match status" value="1"/>
</dbReference>
<evidence type="ECO:0000259" key="17">
    <source>
        <dbReference type="PROSITE" id="PS51192"/>
    </source>
</evidence>
<dbReference type="EC" id="3.6.4.13" evidence="3"/>
<evidence type="ECO:0000256" key="2">
    <source>
        <dbReference type="ARBA" id="ARBA00008792"/>
    </source>
</evidence>
<evidence type="ECO:0000256" key="7">
    <source>
        <dbReference type="ARBA" id="ARBA00022741"/>
    </source>
</evidence>
<dbReference type="EMBL" id="CCAG010013865">
    <property type="status" value="NOT_ANNOTATED_CDS"/>
    <property type="molecule type" value="Genomic_DNA"/>
</dbReference>
<keyword evidence="9" id="KW-0378">Hydrolase</keyword>
<keyword evidence="13" id="KW-0896">Oogenesis</keyword>
<feature type="domain" description="Helicase C-terminal" evidence="18">
    <location>
        <begin position="377"/>
        <end position="565"/>
    </location>
</feature>
<dbReference type="InterPro" id="IPR007502">
    <property type="entry name" value="Helicase-assoc_dom"/>
</dbReference>
<dbReference type="SUPFAM" id="SSF52540">
    <property type="entry name" value="P-loop containing nucleoside triphosphate hydrolases"/>
    <property type="match status" value="1"/>
</dbReference>
<evidence type="ECO:0000256" key="10">
    <source>
        <dbReference type="ARBA" id="ARBA00022806"/>
    </source>
</evidence>
<dbReference type="PROSITE" id="PS51192">
    <property type="entry name" value="HELICASE_ATP_BIND_1"/>
    <property type="match status" value="1"/>
</dbReference>
<dbReference type="GO" id="GO:0005737">
    <property type="term" value="C:cytoplasm"/>
    <property type="evidence" value="ECO:0007669"/>
    <property type="project" value="UniProtKB-SubCell"/>
</dbReference>
<dbReference type="FunFam" id="3.40.50.300:FF:001676">
    <property type="entry name" value="DExH-box ATP-dependent RNA helicase DExH7 chloroplastic"/>
    <property type="match status" value="1"/>
</dbReference>
<keyword evidence="8" id="KW-0221">Differentiation</keyword>
<feature type="domain" description="Helicase ATP-binding" evidence="17">
    <location>
        <begin position="165"/>
        <end position="331"/>
    </location>
</feature>
<keyword evidence="11" id="KW-0067">ATP-binding</keyword>
<keyword evidence="6" id="KW-0963">Cytoplasm</keyword>
<evidence type="ECO:0000256" key="11">
    <source>
        <dbReference type="ARBA" id="ARBA00022840"/>
    </source>
</evidence>
<dbReference type="GO" id="GO:0048477">
    <property type="term" value="P:oogenesis"/>
    <property type="evidence" value="ECO:0007669"/>
    <property type="project" value="UniProtKB-KW"/>
</dbReference>
<comment type="subcellular location">
    <subcellularLocation>
        <location evidence="1">Cytoplasm</location>
    </subcellularLocation>
</comment>
<evidence type="ECO:0000256" key="5">
    <source>
        <dbReference type="ARBA" id="ARBA00022473"/>
    </source>
</evidence>
<keyword evidence="5" id="KW-0217">Developmental protein</keyword>
<evidence type="ECO:0000256" key="9">
    <source>
        <dbReference type="ARBA" id="ARBA00022801"/>
    </source>
</evidence>
<dbReference type="SMART" id="SM00333">
    <property type="entry name" value="TUDOR"/>
    <property type="match status" value="1"/>
</dbReference>
<dbReference type="EnsemblMetazoa" id="GMOY009020-RA">
    <property type="protein sequence ID" value="GMOY009020-PA"/>
    <property type="gene ID" value="GMOY009020"/>
</dbReference>
<keyword evidence="20" id="KW-1185">Reference proteome</keyword>
<evidence type="ECO:0000256" key="14">
    <source>
        <dbReference type="ARBA" id="ARBA00023158"/>
    </source>
</evidence>
<dbReference type="Proteomes" id="UP000092444">
    <property type="component" value="Unassembled WGS sequence"/>
</dbReference>
<name>A0A1B0G6S7_GLOMM</name>
<dbReference type="InterPro" id="IPR011545">
    <property type="entry name" value="DEAD/DEAH_box_helicase_dom"/>
</dbReference>
<keyword evidence="14" id="KW-0943">RNA-mediated gene silencing</keyword>
<evidence type="ECO:0000256" key="13">
    <source>
        <dbReference type="ARBA" id="ARBA00022943"/>
    </source>
</evidence>